<dbReference type="AlphaFoldDB" id="A0A3P7L623"/>
<dbReference type="GO" id="GO:0005886">
    <property type="term" value="C:plasma membrane"/>
    <property type="evidence" value="ECO:0007669"/>
    <property type="project" value="TreeGrafter"/>
</dbReference>
<keyword evidence="8" id="KW-1185">Reference proteome</keyword>
<comment type="subcellular location">
    <subcellularLocation>
        <location evidence="1">Membrane</location>
        <topology evidence="1">Multi-pass membrane protein</topology>
    </subcellularLocation>
</comment>
<protein>
    <recommendedName>
        <fullName evidence="6">TRPM-like domain-containing protein</fullName>
    </recommendedName>
</protein>
<dbReference type="GO" id="GO:0099604">
    <property type="term" value="F:ligand-gated calcium channel activity"/>
    <property type="evidence" value="ECO:0007669"/>
    <property type="project" value="TreeGrafter"/>
</dbReference>
<dbReference type="InterPro" id="IPR050927">
    <property type="entry name" value="TRPM"/>
</dbReference>
<organism evidence="7 8">
    <name type="scientific">Dibothriocephalus latus</name>
    <name type="common">Fish tapeworm</name>
    <name type="synonym">Diphyllobothrium latum</name>
    <dbReference type="NCBI Taxonomy" id="60516"/>
    <lineage>
        <taxon>Eukaryota</taxon>
        <taxon>Metazoa</taxon>
        <taxon>Spiralia</taxon>
        <taxon>Lophotrochozoa</taxon>
        <taxon>Platyhelminthes</taxon>
        <taxon>Cestoda</taxon>
        <taxon>Eucestoda</taxon>
        <taxon>Diphyllobothriidea</taxon>
        <taxon>Diphyllobothriidae</taxon>
        <taxon>Dibothriocephalus</taxon>
    </lineage>
</organism>
<accession>A0A3P7L623</accession>
<dbReference type="Pfam" id="PF25508">
    <property type="entry name" value="TRPM2"/>
    <property type="match status" value="1"/>
</dbReference>
<sequence>MSTVEGLRKTSFAGKHRGHHRLEAPKLTSEERGRIIAAAVKRHEAERAEEKERKRRHRLAQGKRSFYERLTGINIGFSFGAMSKVNMERPAKELMLMCILLGKVKLAELFWAYEKEPIGGAMFCTVLLGKMSESATDLAQKSEFESHARIFEEKAEGVLEECYTEDSARAKMLLYRQLEDYGSNAVIRLAARGSCIHFMSHPCCQDFLSEVWMGKLSAKNSIFHVRDYTPPAPQGNIHYGPEVEKRADKCERFILFR</sequence>
<reference evidence="7 8" key="1">
    <citation type="submission" date="2018-11" db="EMBL/GenBank/DDBJ databases">
        <authorList>
            <consortium name="Pathogen Informatics"/>
        </authorList>
    </citation>
    <scope>NUCLEOTIDE SEQUENCE [LARGE SCALE GENOMIC DNA]</scope>
</reference>
<proteinExistence type="predicted"/>
<evidence type="ECO:0000256" key="3">
    <source>
        <dbReference type="ARBA" id="ARBA00022989"/>
    </source>
</evidence>
<keyword evidence="4" id="KW-0472">Membrane</keyword>
<evidence type="ECO:0000259" key="6">
    <source>
        <dbReference type="Pfam" id="PF25508"/>
    </source>
</evidence>
<feature type="domain" description="TRPM-like" evidence="6">
    <location>
        <begin position="26"/>
        <end position="201"/>
    </location>
</feature>
<dbReference type="PANTHER" id="PTHR13800">
    <property type="entry name" value="TRANSIENT RECEPTOR POTENTIAL CATION CHANNEL, SUBFAMILY M, MEMBER 6"/>
    <property type="match status" value="1"/>
</dbReference>
<evidence type="ECO:0000256" key="5">
    <source>
        <dbReference type="SAM" id="MobiDB-lite"/>
    </source>
</evidence>
<dbReference type="PANTHER" id="PTHR13800:SF12">
    <property type="entry name" value="TRANSIENT RECEPTOR POTENTIAL CATION CHANNEL SUBFAMILY M MEMBER-LIKE 2"/>
    <property type="match status" value="1"/>
</dbReference>
<evidence type="ECO:0000313" key="7">
    <source>
        <dbReference type="EMBL" id="VDN12875.1"/>
    </source>
</evidence>
<evidence type="ECO:0000256" key="2">
    <source>
        <dbReference type="ARBA" id="ARBA00022692"/>
    </source>
</evidence>
<dbReference type="Proteomes" id="UP000281553">
    <property type="component" value="Unassembled WGS sequence"/>
</dbReference>
<evidence type="ECO:0000256" key="1">
    <source>
        <dbReference type="ARBA" id="ARBA00004141"/>
    </source>
</evidence>
<evidence type="ECO:0000313" key="8">
    <source>
        <dbReference type="Proteomes" id="UP000281553"/>
    </source>
</evidence>
<keyword evidence="3" id="KW-1133">Transmembrane helix</keyword>
<dbReference type="InterPro" id="IPR057366">
    <property type="entry name" value="TRPM-like"/>
</dbReference>
<dbReference type="EMBL" id="UYRU01054972">
    <property type="protein sequence ID" value="VDN12875.1"/>
    <property type="molecule type" value="Genomic_DNA"/>
</dbReference>
<feature type="region of interest" description="Disordered" evidence="5">
    <location>
        <begin position="1"/>
        <end position="25"/>
    </location>
</feature>
<name>A0A3P7L623_DIBLA</name>
<keyword evidence="2" id="KW-0812">Transmembrane</keyword>
<dbReference type="OrthoDB" id="9994106at2759"/>
<evidence type="ECO:0000256" key="4">
    <source>
        <dbReference type="ARBA" id="ARBA00023136"/>
    </source>
</evidence>
<gene>
    <name evidence="7" type="ORF">DILT_LOCUS8706</name>
</gene>